<dbReference type="InterPro" id="IPR029063">
    <property type="entry name" value="SAM-dependent_MTases_sf"/>
</dbReference>
<dbReference type="RefSeq" id="WP_345715298.1">
    <property type="nucleotide sequence ID" value="NZ_BAABFP010000002.1"/>
</dbReference>
<evidence type="ECO:0000256" key="4">
    <source>
        <dbReference type="ARBA" id="ARBA00047942"/>
    </source>
</evidence>
<dbReference type="PANTHER" id="PTHR33841:SF1">
    <property type="entry name" value="DNA METHYLTRANSFERASE A"/>
    <property type="match status" value="1"/>
</dbReference>
<evidence type="ECO:0000313" key="7">
    <source>
        <dbReference type="Proteomes" id="UP001596189"/>
    </source>
</evidence>
<feature type="domain" description="DNA methylase adenine-specific" evidence="5">
    <location>
        <begin position="77"/>
        <end position="354"/>
    </location>
</feature>
<comment type="caution">
    <text evidence="6">The sequence shown here is derived from an EMBL/GenBank/DDBJ whole genome shotgun (WGS) entry which is preliminary data.</text>
</comment>
<sequence>MDDALLGRLEAAATRVEPAGPDGDAWRRASVLAELDRAVLARHGADVLALAGRYDQLLELAPVRVGGGDGGVRWQRVAKHGRRRLGAFATPPQLAAALADRALPTPRANPPAVLDPACGAGALLLVALDRLVGQGLAPDTAVRCLHGVDVDPTAVALARAAVVAGAVRGGADPATWADLLADVAHRIVVGDALVDTPAMTWRTTFTEVLARPGPRDPVTGWSGGFDVVLANPPWERLKVPRAEHQGDDLDVQRGYVRDRVRAVREGGRHPLTGSGDLNAHLPFLETCWRLLADGGTAALLVPEGAVTDRQAGALVRALLDADALVSVHTLADRAGFVGAPGVRAALITLRRNGSGASKTTGAEVLTRVADARDPQVERARSWRLTADLVRRVNPGSGTAVLFRSGRDAALVAAAHERFGVLLERDRAGDVVHGRWGFRARTPIHLSREARHVRTAAGAGLLPLGEAKLAGLLDPRAATWDGGRVRPPTVDELADPGWSPRTRWWVPTELVEARYGDLLTRGWLAGYRIVSTDKTARTLLPVAVPAGAYANSLALLESPDLPLLLAAFASIPIDYVARAKSGGHNLSLFKVEQLPVPGPGCYQAIWRGTDGLTLGEWALRRLADAVGWCAALAPLAGELGLDVVPPVPSPQARALALADLDALHAHLLGWTTSDLEHVLGTFGALRAADEARSGRFVTRERVLAAFERLTPAA</sequence>
<dbReference type="InterPro" id="IPR003356">
    <property type="entry name" value="DNA_methylase_A-5"/>
</dbReference>
<dbReference type="GO" id="GO:0032259">
    <property type="term" value="P:methylation"/>
    <property type="evidence" value="ECO:0007669"/>
    <property type="project" value="UniProtKB-KW"/>
</dbReference>
<dbReference type="EMBL" id="JBHSRD010000004">
    <property type="protein sequence ID" value="MFC6008013.1"/>
    <property type="molecule type" value="Genomic_DNA"/>
</dbReference>
<organism evidence="6 7">
    <name type="scientific">Angustibacter luteus</name>
    <dbReference type="NCBI Taxonomy" id="658456"/>
    <lineage>
        <taxon>Bacteria</taxon>
        <taxon>Bacillati</taxon>
        <taxon>Actinomycetota</taxon>
        <taxon>Actinomycetes</taxon>
        <taxon>Kineosporiales</taxon>
        <taxon>Kineosporiaceae</taxon>
    </lineage>
</organism>
<evidence type="ECO:0000256" key="3">
    <source>
        <dbReference type="ARBA" id="ARBA00022679"/>
    </source>
</evidence>
<keyword evidence="2 6" id="KW-0489">Methyltransferase</keyword>
<dbReference type="EC" id="2.1.1.72" evidence="1"/>
<dbReference type="SUPFAM" id="SSF53335">
    <property type="entry name" value="S-adenosyl-L-methionine-dependent methyltransferases"/>
    <property type="match status" value="1"/>
</dbReference>
<dbReference type="GO" id="GO:0008168">
    <property type="term" value="F:methyltransferase activity"/>
    <property type="evidence" value="ECO:0007669"/>
    <property type="project" value="UniProtKB-KW"/>
</dbReference>
<protein>
    <recommendedName>
        <fullName evidence="1">site-specific DNA-methyltransferase (adenine-specific)</fullName>
        <ecNumber evidence="1">2.1.1.72</ecNumber>
    </recommendedName>
</protein>
<dbReference type="PRINTS" id="PR00507">
    <property type="entry name" value="N12N6MTFRASE"/>
</dbReference>
<comment type="catalytic activity">
    <reaction evidence="4">
        <text>a 2'-deoxyadenosine in DNA + S-adenosyl-L-methionine = an N(6)-methyl-2'-deoxyadenosine in DNA + S-adenosyl-L-homocysteine + H(+)</text>
        <dbReference type="Rhea" id="RHEA:15197"/>
        <dbReference type="Rhea" id="RHEA-COMP:12418"/>
        <dbReference type="Rhea" id="RHEA-COMP:12419"/>
        <dbReference type="ChEBI" id="CHEBI:15378"/>
        <dbReference type="ChEBI" id="CHEBI:57856"/>
        <dbReference type="ChEBI" id="CHEBI:59789"/>
        <dbReference type="ChEBI" id="CHEBI:90615"/>
        <dbReference type="ChEBI" id="CHEBI:90616"/>
        <dbReference type="EC" id="2.1.1.72"/>
    </reaction>
</comment>
<keyword evidence="3" id="KW-0808">Transferase</keyword>
<dbReference type="Proteomes" id="UP001596189">
    <property type="component" value="Unassembled WGS sequence"/>
</dbReference>
<dbReference type="InterPro" id="IPR050953">
    <property type="entry name" value="N4_N6_ade-DNA_methylase"/>
</dbReference>
<dbReference type="PANTHER" id="PTHR33841">
    <property type="entry name" value="DNA METHYLTRANSFERASE YEEA-RELATED"/>
    <property type="match status" value="1"/>
</dbReference>
<proteinExistence type="predicted"/>
<keyword evidence="7" id="KW-1185">Reference proteome</keyword>
<evidence type="ECO:0000259" key="5">
    <source>
        <dbReference type="Pfam" id="PF02384"/>
    </source>
</evidence>
<reference evidence="7" key="1">
    <citation type="journal article" date="2019" name="Int. J. Syst. Evol. Microbiol.">
        <title>The Global Catalogue of Microorganisms (GCM) 10K type strain sequencing project: providing services to taxonomists for standard genome sequencing and annotation.</title>
        <authorList>
            <consortium name="The Broad Institute Genomics Platform"/>
            <consortium name="The Broad Institute Genome Sequencing Center for Infectious Disease"/>
            <person name="Wu L."/>
            <person name="Ma J."/>
        </authorList>
    </citation>
    <scope>NUCLEOTIDE SEQUENCE [LARGE SCALE GENOMIC DNA]</scope>
    <source>
        <strain evidence="7">KACC 14249</strain>
    </source>
</reference>
<dbReference type="Pfam" id="PF02384">
    <property type="entry name" value="N6_Mtase"/>
    <property type="match status" value="1"/>
</dbReference>
<evidence type="ECO:0000313" key="6">
    <source>
        <dbReference type="EMBL" id="MFC6008013.1"/>
    </source>
</evidence>
<evidence type="ECO:0000256" key="2">
    <source>
        <dbReference type="ARBA" id="ARBA00022603"/>
    </source>
</evidence>
<dbReference type="Gene3D" id="3.40.50.150">
    <property type="entry name" value="Vaccinia Virus protein VP39"/>
    <property type="match status" value="1"/>
</dbReference>
<name>A0ABW1JH61_9ACTN</name>
<gene>
    <name evidence="6" type="ORF">ACFQDO_12830</name>
</gene>
<accession>A0ABW1JH61</accession>
<evidence type="ECO:0000256" key="1">
    <source>
        <dbReference type="ARBA" id="ARBA00011900"/>
    </source>
</evidence>